<dbReference type="PANTHER" id="PTHR45773:SF10">
    <property type="match status" value="1"/>
</dbReference>
<dbReference type="PANTHER" id="PTHR45773">
    <property type="entry name" value="SLIT AND NTRK-LIKE PROTEIN 4-RELATED"/>
    <property type="match status" value="1"/>
</dbReference>
<evidence type="ECO:0000256" key="1">
    <source>
        <dbReference type="ARBA" id="ARBA00004479"/>
    </source>
</evidence>
<feature type="chain" id="PRO_5012317396" evidence="8">
    <location>
        <begin position="22"/>
        <end position="287"/>
    </location>
</feature>
<evidence type="ECO:0000256" key="3">
    <source>
        <dbReference type="ARBA" id="ARBA00022692"/>
    </source>
</evidence>
<dbReference type="SMART" id="SM00369">
    <property type="entry name" value="LRR_TYP"/>
    <property type="match status" value="4"/>
</dbReference>
<keyword evidence="10" id="KW-1185">Reference proteome</keyword>
<dbReference type="InterPro" id="IPR003591">
    <property type="entry name" value="Leu-rich_rpt_typical-subtyp"/>
</dbReference>
<evidence type="ECO:0000256" key="5">
    <source>
        <dbReference type="ARBA" id="ARBA00022737"/>
    </source>
</evidence>
<dbReference type="InterPro" id="IPR026906">
    <property type="entry name" value="LRR_5"/>
</dbReference>
<reference evidence="9 10" key="1">
    <citation type="submission" date="2015-04" db="EMBL/GenBank/DDBJ databases">
        <authorList>
            <person name="Syromyatnikov M.Y."/>
            <person name="Popov V.N."/>
        </authorList>
    </citation>
    <scope>NUCLEOTIDE SEQUENCE [LARGE SCALE GENOMIC DNA]</scope>
</reference>
<evidence type="ECO:0000256" key="4">
    <source>
        <dbReference type="ARBA" id="ARBA00022729"/>
    </source>
</evidence>
<keyword evidence="3" id="KW-0812">Transmembrane</keyword>
<dbReference type="OrthoDB" id="7743103at2759"/>
<dbReference type="InterPro" id="IPR032675">
    <property type="entry name" value="LRR_dom_sf"/>
</dbReference>
<dbReference type="GO" id="GO:0007409">
    <property type="term" value="P:axonogenesis"/>
    <property type="evidence" value="ECO:0007669"/>
    <property type="project" value="TreeGrafter"/>
</dbReference>
<dbReference type="AlphaFoldDB" id="A0A1J1IPE8"/>
<evidence type="ECO:0000256" key="8">
    <source>
        <dbReference type="SAM" id="SignalP"/>
    </source>
</evidence>
<evidence type="ECO:0000256" key="6">
    <source>
        <dbReference type="ARBA" id="ARBA00022989"/>
    </source>
</evidence>
<dbReference type="STRING" id="568069.A0A1J1IPE8"/>
<accession>A0A1J1IPE8</accession>
<dbReference type="GO" id="GO:0016020">
    <property type="term" value="C:membrane"/>
    <property type="evidence" value="ECO:0007669"/>
    <property type="project" value="UniProtKB-SubCell"/>
</dbReference>
<gene>
    <name evidence="9" type="ORF">CLUMA_CG015285</name>
</gene>
<organism evidence="9 10">
    <name type="scientific">Clunio marinus</name>
    <dbReference type="NCBI Taxonomy" id="568069"/>
    <lineage>
        <taxon>Eukaryota</taxon>
        <taxon>Metazoa</taxon>
        <taxon>Ecdysozoa</taxon>
        <taxon>Arthropoda</taxon>
        <taxon>Hexapoda</taxon>
        <taxon>Insecta</taxon>
        <taxon>Pterygota</taxon>
        <taxon>Neoptera</taxon>
        <taxon>Endopterygota</taxon>
        <taxon>Diptera</taxon>
        <taxon>Nematocera</taxon>
        <taxon>Chironomoidea</taxon>
        <taxon>Chironomidae</taxon>
        <taxon>Clunio</taxon>
    </lineage>
</organism>
<evidence type="ECO:0000256" key="2">
    <source>
        <dbReference type="ARBA" id="ARBA00022614"/>
    </source>
</evidence>
<dbReference type="EMBL" id="CVRI01000057">
    <property type="protein sequence ID" value="CRL02117.1"/>
    <property type="molecule type" value="Genomic_DNA"/>
</dbReference>
<dbReference type="InterPro" id="IPR001611">
    <property type="entry name" value="Leu-rich_rpt"/>
</dbReference>
<evidence type="ECO:0000256" key="7">
    <source>
        <dbReference type="ARBA" id="ARBA00023136"/>
    </source>
</evidence>
<feature type="signal peptide" evidence="8">
    <location>
        <begin position="1"/>
        <end position="21"/>
    </location>
</feature>
<keyword evidence="6" id="KW-1133">Transmembrane helix</keyword>
<evidence type="ECO:0000313" key="9">
    <source>
        <dbReference type="EMBL" id="CRL02117.1"/>
    </source>
</evidence>
<keyword evidence="2" id="KW-0433">Leucine-rich repeat</keyword>
<dbReference type="Gene3D" id="3.80.10.10">
    <property type="entry name" value="Ribonuclease Inhibitor"/>
    <property type="match status" value="1"/>
</dbReference>
<proteinExistence type="predicted"/>
<protein>
    <submittedName>
        <fullName evidence="9">CLUMA_CG015285, isoform A</fullName>
    </submittedName>
</protein>
<sequence length="287" mass="32930">MKPVIKFICLWILTWLEVANGQSVDIVCSYIFIGSQYMCSFYGLEVPNNEQYHVTISGDHMHGFSDYNVQRLQVWSSNVSFVLPQFFTKFPNVEVFDIRSSGLERIQSNAFMNAGNLRIVSMIDDLEFIAIYPNAFLGATKLETISLNDNNIQFIHESAFNGLTSLKFLYLQNNKISYLPTNVFSSLISLDTLDLSRNFLTTLDERLLSNNFRLFTLSIESNQISSIGRNFFSNLFELLFLNLSGNECVNDSWVVDVASSNEIRQSLFPCYNYPKTSFHGYNHEIYS</sequence>
<keyword evidence="7" id="KW-0472">Membrane</keyword>
<dbReference type="Proteomes" id="UP000183832">
    <property type="component" value="Unassembled WGS sequence"/>
</dbReference>
<name>A0A1J1IPE8_9DIPT</name>
<dbReference type="GO" id="GO:0051965">
    <property type="term" value="P:positive regulation of synapse assembly"/>
    <property type="evidence" value="ECO:0007669"/>
    <property type="project" value="TreeGrafter"/>
</dbReference>
<keyword evidence="5" id="KW-0677">Repeat</keyword>
<dbReference type="Pfam" id="PF13306">
    <property type="entry name" value="LRR_5"/>
    <property type="match status" value="1"/>
</dbReference>
<evidence type="ECO:0000313" key="10">
    <source>
        <dbReference type="Proteomes" id="UP000183832"/>
    </source>
</evidence>
<dbReference type="Pfam" id="PF13855">
    <property type="entry name" value="LRR_8"/>
    <property type="match status" value="1"/>
</dbReference>
<dbReference type="SUPFAM" id="SSF52058">
    <property type="entry name" value="L domain-like"/>
    <property type="match status" value="1"/>
</dbReference>
<dbReference type="PROSITE" id="PS51450">
    <property type="entry name" value="LRR"/>
    <property type="match status" value="1"/>
</dbReference>
<comment type="subcellular location">
    <subcellularLocation>
        <location evidence="1">Membrane</location>
        <topology evidence="1">Single-pass type I membrane protein</topology>
    </subcellularLocation>
</comment>
<keyword evidence="4 8" id="KW-0732">Signal</keyword>